<dbReference type="Proteomes" id="UP001497516">
    <property type="component" value="Chromosome 6"/>
</dbReference>
<evidence type="ECO:0000313" key="3">
    <source>
        <dbReference type="Proteomes" id="UP001497516"/>
    </source>
</evidence>
<accession>A0AAV2F429</accession>
<dbReference type="EMBL" id="OZ034819">
    <property type="protein sequence ID" value="CAL1392970.1"/>
    <property type="molecule type" value="Genomic_DNA"/>
</dbReference>
<keyword evidence="3" id="KW-1185">Reference proteome</keyword>
<evidence type="ECO:0000256" key="1">
    <source>
        <dbReference type="SAM" id="MobiDB-lite"/>
    </source>
</evidence>
<name>A0AAV2F429_9ROSI</name>
<organism evidence="2 3">
    <name type="scientific">Linum trigynum</name>
    <dbReference type="NCBI Taxonomy" id="586398"/>
    <lineage>
        <taxon>Eukaryota</taxon>
        <taxon>Viridiplantae</taxon>
        <taxon>Streptophyta</taxon>
        <taxon>Embryophyta</taxon>
        <taxon>Tracheophyta</taxon>
        <taxon>Spermatophyta</taxon>
        <taxon>Magnoliopsida</taxon>
        <taxon>eudicotyledons</taxon>
        <taxon>Gunneridae</taxon>
        <taxon>Pentapetalae</taxon>
        <taxon>rosids</taxon>
        <taxon>fabids</taxon>
        <taxon>Malpighiales</taxon>
        <taxon>Linaceae</taxon>
        <taxon>Linum</taxon>
    </lineage>
</organism>
<reference evidence="2 3" key="1">
    <citation type="submission" date="2024-04" db="EMBL/GenBank/DDBJ databases">
        <authorList>
            <person name="Fracassetti M."/>
        </authorList>
    </citation>
    <scope>NUCLEOTIDE SEQUENCE [LARGE SCALE GENOMIC DNA]</scope>
</reference>
<proteinExistence type="predicted"/>
<feature type="compositionally biased region" description="Low complexity" evidence="1">
    <location>
        <begin position="1"/>
        <end position="17"/>
    </location>
</feature>
<dbReference type="PANTHER" id="PTHR36032:SF1">
    <property type="entry name" value="PHOSPHOPANTOTHENATE--CYSTEINE LIGASE 2"/>
    <property type="match status" value="1"/>
</dbReference>
<dbReference type="PANTHER" id="PTHR36032">
    <property type="entry name" value="PHOSPHOPANTOTHENATE--CYSTEINE LIGASE 2"/>
    <property type="match status" value="1"/>
</dbReference>
<gene>
    <name evidence="2" type="ORF">LTRI10_LOCUS33581</name>
</gene>
<protein>
    <submittedName>
        <fullName evidence="2">Uncharacterized protein</fullName>
    </submittedName>
</protein>
<evidence type="ECO:0000313" key="2">
    <source>
        <dbReference type="EMBL" id="CAL1392970.1"/>
    </source>
</evidence>
<dbReference type="AlphaFoldDB" id="A0AAV2F429"/>
<sequence>MLENPTPAATPADSSATIVKKYAPPNQRNRPLNRRKSGDRIDRFSSLYGNDGDKIQTIPPSRNILGVDQGDAGIHTLQKGHSRRTLVALEGCCHSDASQLLNDRWATVMHIYNDPSIDLSERPVLYSGGVSAWGQFKLPHQMMPAANSAGSSGSQMDFLSELRRAMHNANTGSNI</sequence>
<feature type="region of interest" description="Disordered" evidence="1">
    <location>
        <begin position="1"/>
        <end position="47"/>
    </location>
</feature>